<dbReference type="GO" id="GO:0016787">
    <property type="term" value="F:hydrolase activity"/>
    <property type="evidence" value="ECO:0007669"/>
    <property type="project" value="UniProtKB-KW"/>
</dbReference>
<dbReference type="Proteomes" id="UP000268615">
    <property type="component" value="Unassembled WGS sequence"/>
</dbReference>
<dbReference type="EMBL" id="RPOH01000074">
    <property type="protein sequence ID" value="RPH22884.1"/>
    <property type="molecule type" value="Genomic_DNA"/>
</dbReference>
<reference evidence="2 3" key="1">
    <citation type="submission" date="2018-11" db="EMBL/GenBank/DDBJ databases">
        <title>Draft genome sequence of Buttiauxella warmboldiae CCUG 35512.</title>
        <authorList>
            <person name="Salva-Serra F."/>
            <person name="Marathe N."/>
            <person name="Moore E."/>
            <person name="Svensson L."/>
            <person name="Engstrom-Jakobsson H."/>
        </authorList>
    </citation>
    <scope>NUCLEOTIDE SEQUENCE [LARGE SCALE GENOMIC DNA]</scope>
    <source>
        <strain evidence="2 3">CCUG 35512</strain>
    </source>
</reference>
<dbReference type="PROSITE" id="PS50263">
    <property type="entry name" value="CN_HYDROLASE"/>
    <property type="match status" value="1"/>
</dbReference>
<dbReference type="SUPFAM" id="SSF56317">
    <property type="entry name" value="Carbon-nitrogen hydrolase"/>
    <property type="match status" value="1"/>
</dbReference>
<protein>
    <submittedName>
        <fullName evidence="2">Carbon-nitrogen hydrolase family protein</fullName>
    </submittedName>
</protein>
<name>A0A3N5D4L6_9ENTR</name>
<comment type="caution">
    <text evidence="2">The sequence shown here is derived from an EMBL/GenBank/DDBJ whole genome shotgun (WGS) entry which is preliminary data.</text>
</comment>
<feature type="domain" description="CN hydrolase" evidence="1">
    <location>
        <begin position="4"/>
        <end position="232"/>
    </location>
</feature>
<evidence type="ECO:0000313" key="3">
    <source>
        <dbReference type="Proteomes" id="UP000268615"/>
    </source>
</evidence>
<dbReference type="Pfam" id="PF00795">
    <property type="entry name" value="CN_hydrolase"/>
    <property type="match status" value="1"/>
</dbReference>
<evidence type="ECO:0000313" key="2">
    <source>
        <dbReference type="EMBL" id="RPH22884.1"/>
    </source>
</evidence>
<proteinExistence type="predicted"/>
<dbReference type="OrthoDB" id="9760188at2"/>
<organism evidence="2 3">
    <name type="scientific">Buttiauxella warmboldiae</name>
    <dbReference type="NCBI Taxonomy" id="82993"/>
    <lineage>
        <taxon>Bacteria</taxon>
        <taxon>Pseudomonadati</taxon>
        <taxon>Pseudomonadota</taxon>
        <taxon>Gammaproteobacteria</taxon>
        <taxon>Enterobacterales</taxon>
        <taxon>Enterobacteriaceae</taxon>
        <taxon>Buttiauxella</taxon>
    </lineage>
</organism>
<dbReference type="InterPro" id="IPR036526">
    <property type="entry name" value="C-N_Hydrolase_sf"/>
</dbReference>
<dbReference type="InterPro" id="IPR003010">
    <property type="entry name" value="C-N_Hydrolase"/>
</dbReference>
<evidence type="ECO:0000259" key="1">
    <source>
        <dbReference type="PROSITE" id="PS50263"/>
    </source>
</evidence>
<sequence length="247" mass="27165">MAIWNIAAAQYGATPGDLEANISHHLDFIRCAVAERIDLLIFPELSLTGFNTENPHACALPFTDERLTPLQDAAVEHQMTIVVGLPLHSEKGVSPGSVGFLPDGSRVACCKPQHCDMDLPEQHTPLVGLHNRSVAMGFSTGSDEEVWPRSAAEMGASLYATGKFINEISYQQDEMYLQRWAHKYNLPVLLANHAFSSGQYRSAGRSACWDDRGELVVRADHGELLAVGRRDAKGWHGEIIPLRLAHD</sequence>
<keyword evidence="2" id="KW-0378">Hydrolase</keyword>
<accession>A0A3N5D4L6</accession>
<dbReference type="RefSeq" id="WP_124025145.1">
    <property type="nucleotide sequence ID" value="NZ_RPOH01000074.1"/>
</dbReference>
<dbReference type="Gene3D" id="3.60.110.10">
    <property type="entry name" value="Carbon-nitrogen hydrolase"/>
    <property type="match status" value="1"/>
</dbReference>
<dbReference type="CDD" id="cd07197">
    <property type="entry name" value="nitrilase"/>
    <property type="match status" value="1"/>
</dbReference>
<keyword evidence="3" id="KW-1185">Reference proteome</keyword>
<dbReference type="AlphaFoldDB" id="A0A3N5D4L6"/>
<gene>
    <name evidence="2" type="ORF">EHN07_16545</name>
</gene>